<evidence type="ECO:0000256" key="2">
    <source>
        <dbReference type="ARBA" id="ARBA00022980"/>
    </source>
</evidence>
<reference evidence="6" key="1">
    <citation type="submission" date="2023-03" db="EMBL/GenBank/DDBJ databases">
        <title>Mating type loci evolution in Malassezia.</title>
        <authorList>
            <person name="Coelho M.A."/>
        </authorList>
    </citation>
    <scope>NUCLEOTIDE SEQUENCE</scope>
    <source>
        <strain evidence="6">CBS 11721</strain>
    </source>
</reference>
<keyword evidence="3 4" id="KW-0687">Ribonucleoprotein</keyword>
<dbReference type="PANTHER" id="PTHR23321:SF26">
    <property type="entry name" value="SMALL RIBOSOMAL SUBUNIT PROTEIN US15M"/>
    <property type="match status" value="1"/>
</dbReference>
<comment type="similarity">
    <text evidence="1 4">Belongs to the universal ribosomal protein uS15 family.</text>
</comment>
<dbReference type="SMART" id="SM01387">
    <property type="entry name" value="Ribosomal_S15"/>
    <property type="match status" value="1"/>
</dbReference>
<dbReference type="SUPFAM" id="SSF47060">
    <property type="entry name" value="S15/NS1 RNA-binding domain"/>
    <property type="match status" value="1"/>
</dbReference>
<dbReference type="GO" id="GO:1990904">
    <property type="term" value="C:ribonucleoprotein complex"/>
    <property type="evidence" value="ECO:0007669"/>
    <property type="project" value="UniProtKB-KW"/>
</dbReference>
<keyword evidence="7" id="KW-1185">Reference proteome</keyword>
<evidence type="ECO:0000313" key="7">
    <source>
        <dbReference type="Proteomes" id="UP001219933"/>
    </source>
</evidence>
<dbReference type="InterPro" id="IPR005290">
    <property type="entry name" value="Ribosomal_uS15_bac-type"/>
</dbReference>
<dbReference type="InterPro" id="IPR000589">
    <property type="entry name" value="Ribosomal_uS15"/>
</dbReference>
<dbReference type="EMBL" id="CP119879">
    <property type="protein sequence ID" value="WFD35656.1"/>
    <property type="molecule type" value="Genomic_DNA"/>
</dbReference>
<gene>
    <name evidence="6" type="ORF">MCUN1_002514</name>
</gene>
<accession>A0AAF0JBU8</accession>
<evidence type="ECO:0000256" key="1">
    <source>
        <dbReference type="ARBA" id="ARBA00008434"/>
    </source>
</evidence>
<dbReference type="Gene3D" id="1.10.287.10">
    <property type="entry name" value="S15/NS1, RNA-binding"/>
    <property type="match status" value="1"/>
</dbReference>
<dbReference type="InterPro" id="IPR009068">
    <property type="entry name" value="uS15_NS1_RNA-bd_sf"/>
</dbReference>
<dbReference type="GO" id="GO:0006412">
    <property type="term" value="P:translation"/>
    <property type="evidence" value="ECO:0007669"/>
    <property type="project" value="InterPro"/>
</dbReference>
<evidence type="ECO:0008006" key="8">
    <source>
        <dbReference type="Google" id="ProtNLM"/>
    </source>
</evidence>
<name>A0AAF0JBU8_9BASI</name>
<dbReference type="AlphaFoldDB" id="A0AAF0JBU8"/>
<proteinExistence type="inferred from homology"/>
<dbReference type="Proteomes" id="UP001219933">
    <property type="component" value="Chromosome 3"/>
</dbReference>
<dbReference type="GO" id="GO:0005840">
    <property type="term" value="C:ribosome"/>
    <property type="evidence" value="ECO:0007669"/>
    <property type="project" value="UniProtKB-KW"/>
</dbReference>
<evidence type="ECO:0000256" key="3">
    <source>
        <dbReference type="ARBA" id="ARBA00023274"/>
    </source>
</evidence>
<dbReference type="CDD" id="cd00353">
    <property type="entry name" value="Ribosomal_S15p_S13e"/>
    <property type="match status" value="1"/>
</dbReference>
<dbReference type="GO" id="GO:0003735">
    <property type="term" value="F:structural constituent of ribosome"/>
    <property type="evidence" value="ECO:0007669"/>
    <property type="project" value="InterPro"/>
</dbReference>
<sequence>MVPALRAPLHTTAPNAESKRKRAARLRRNANLAQRDVKQRLFEMSRPDPVLGHQLTAEGEALWKNSELAKLILSKGEVWGVEEDRRGRLVSVEPKEHPDDATVDAEAAIGGPRRLNFGLDADARRTLFQSLPRVMVEDRILDSPNINSLHSEGIEAVAAEQNELEAEQERSVETLSRILDLRNASGKGIQVENTRRIIAHFGARDDGRGIDTGSPEVQAAVFTYRIRNLVEHLQGARHDNSNRRAMRKLVHKRARILRYLKSTDPVRYQDFLPRIGVEARAVEGEIVVPGKPKVKRI</sequence>
<evidence type="ECO:0000256" key="5">
    <source>
        <dbReference type="SAM" id="MobiDB-lite"/>
    </source>
</evidence>
<dbReference type="PANTHER" id="PTHR23321">
    <property type="entry name" value="RIBOSOMAL PROTEIN S15, BACTERIAL AND ORGANELLAR"/>
    <property type="match status" value="1"/>
</dbReference>
<dbReference type="NCBIfam" id="TIGR00952">
    <property type="entry name" value="S15_bact"/>
    <property type="match status" value="1"/>
</dbReference>
<dbReference type="GO" id="GO:0005737">
    <property type="term" value="C:cytoplasm"/>
    <property type="evidence" value="ECO:0007669"/>
    <property type="project" value="UniProtKB-ARBA"/>
</dbReference>
<feature type="region of interest" description="Disordered" evidence="5">
    <location>
        <begin position="1"/>
        <end position="21"/>
    </location>
</feature>
<dbReference type="HAMAP" id="MF_01343_B">
    <property type="entry name" value="Ribosomal_uS15_B"/>
    <property type="match status" value="1"/>
</dbReference>
<protein>
    <recommendedName>
        <fullName evidence="8">37S ribosomal protein S28, mitochondrial</fullName>
    </recommendedName>
</protein>
<evidence type="ECO:0000313" key="6">
    <source>
        <dbReference type="EMBL" id="WFD35656.1"/>
    </source>
</evidence>
<dbReference type="Pfam" id="PF00312">
    <property type="entry name" value="Ribosomal_S15"/>
    <property type="match status" value="1"/>
</dbReference>
<evidence type="ECO:0000256" key="4">
    <source>
        <dbReference type="RuleBase" id="RU003919"/>
    </source>
</evidence>
<keyword evidence="2 4" id="KW-0689">Ribosomal protein</keyword>
<organism evidence="6 7">
    <name type="scientific">Malassezia cuniculi</name>
    <dbReference type="NCBI Taxonomy" id="948313"/>
    <lineage>
        <taxon>Eukaryota</taxon>
        <taxon>Fungi</taxon>
        <taxon>Dikarya</taxon>
        <taxon>Basidiomycota</taxon>
        <taxon>Ustilaginomycotina</taxon>
        <taxon>Malasseziomycetes</taxon>
        <taxon>Malasseziales</taxon>
        <taxon>Malasseziaceae</taxon>
        <taxon>Malassezia</taxon>
    </lineage>
</organism>